<gene>
    <name evidence="3" type="ORF">AXK60_20640</name>
    <name evidence="2" type="ORF">AXK61_14770</name>
</gene>
<reference evidence="3" key="3">
    <citation type="submission" date="2016-02" db="EMBL/GenBank/DDBJ databases">
        <authorList>
            <person name="Teng J.L."/>
            <person name="Yang Y."/>
            <person name="Huang Y."/>
            <person name="Guo F."/>
            <person name="Wei W."/>
            <person name="Chen J.H."/>
            <person name="Wong S.Y."/>
            <person name="Lau S.K."/>
            <person name="Woo P.C."/>
        </authorList>
    </citation>
    <scope>NUCLEOTIDE SEQUENCE</scope>
    <source>
        <strain evidence="3">JCM 15929</strain>
    </source>
</reference>
<name>A0A138AVA6_9ACTN</name>
<dbReference type="AlphaFoldDB" id="A0A138AVA6"/>
<evidence type="ECO:0000313" key="4">
    <source>
        <dbReference type="Proteomes" id="UP000070258"/>
    </source>
</evidence>
<feature type="transmembrane region" description="Helical" evidence="1">
    <location>
        <begin position="195"/>
        <end position="216"/>
    </location>
</feature>
<feature type="transmembrane region" description="Helical" evidence="1">
    <location>
        <begin position="43"/>
        <end position="63"/>
    </location>
</feature>
<proteinExistence type="predicted"/>
<feature type="transmembrane region" description="Helical" evidence="1">
    <location>
        <begin position="115"/>
        <end position="136"/>
    </location>
</feature>
<evidence type="ECO:0000313" key="5">
    <source>
        <dbReference type="Proteomes" id="UP000070409"/>
    </source>
</evidence>
<keyword evidence="5" id="KW-1185">Reference proteome</keyword>
<protein>
    <recommendedName>
        <fullName evidence="6">GAP family protein</fullName>
    </recommendedName>
</protein>
<feature type="transmembrane region" description="Helical" evidence="1">
    <location>
        <begin position="156"/>
        <end position="183"/>
    </location>
</feature>
<evidence type="ECO:0000313" key="3">
    <source>
        <dbReference type="EMBL" id="KXP14306.1"/>
    </source>
</evidence>
<reference evidence="4" key="2">
    <citation type="submission" date="2016-02" db="EMBL/GenBank/DDBJ databases">
        <authorList>
            <person name="Wen L."/>
            <person name="He K."/>
            <person name="Yang H."/>
        </authorList>
    </citation>
    <scope>NUCLEOTIDE SEQUENCE [LARGE SCALE GENOMIC DNA]</scope>
    <source>
        <strain evidence="4">JCM 15929</strain>
    </source>
</reference>
<accession>A0A138AVA6</accession>
<sequence>MWTALGDSLPLATGLALSPFAVVTAVVLLLGRGGVVKTAAFGLGWFVAILVIATVAFLVVEAADEADHDATETGVDLVQLAFAALFLGLAVLAWRKRPAPGEPVPRNATLARLDGIGVLGALGLGLAQGFVVIKNIPLAVGAGVRFGVAGLHGGAAIGAIAVFAVVASAGIVAPLTVAVVGGSRLAEPLARTRDWLEANLSAITVTVLVLLGSYFLGQGLGVLG</sequence>
<keyword evidence="1" id="KW-0472">Membrane</keyword>
<dbReference type="InterPro" id="IPR021315">
    <property type="entry name" value="Gap/Sap"/>
</dbReference>
<organism evidence="3 4">
    <name type="scientific">Tsukamurella pseudospumae</name>
    <dbReference type="NCBI Taxonomy" id="239498"/>
    <lineage>
        <taxon>Bacteria</taxon>
        <taxon>Bacillati</taxon>
        <taxon>Actinomycetota</taxon>
        <taxon>Actinomycetes</taxon>
        <taxon>Mycobacteriales</taxon>
        <taxon>Tsukamurellaceae</taxon>
        <taxon>Tsukamurella</taxon>
    </lineage>
</organism>
<dbReference type="EMBL" id="LSRF01000003">
    <property type="protein sequence ID" value="KXP14306.1"/>
    <property type="molecule type" value="Genomic_DNA"/>
</dbReference>
<reference evidence="2 5" key="1">
    <citation type="submission" date="2016-02" db="EMBL/GenBank/DDBJ databases">
        <authorList>
            <person name="Teng J.L."/>
            <person name="Tang Y."/>
            <person name="Huang Y."/>
            <person name="Guo F."/>
            <person name="Wei W."/>
            <person name="Chen J.H."/>
            <person name="Wong S.Y."/>
            <person name="Lau S.K."/>
            <person name="Woo P.C."/>
        </authorList>
    </citation>
    <scope>NUCLEOTIDE SEQUENCE [LARGE SCALE GENOMIC DNA]</scope>
    <source>
        <strain evidence="2 5">JCM 13375</strain>
    </source>
</reference>
<dbReference type="Pfam" id="PF11139">
    <property type="entry name" value="SfLAP"/>
    <property type="match status" value="1"/>
</dbReference>
<dbReference type="Proteomes" id="UP000070258">
    <property type="component" value="Unassembled WGS sequence"/>
</dbReference>
<evidence type="ECO:0008006" key="6">
    <source>
        <dbReference type="Google" id="ProtNLM"/>
    </source>
</evidence>
<dbReference type="Proteomes" id="UP000070409">
    <property type="component" value="Unassembled WGS sequence"/>
</dbReference>
<keyword evidence="1" id="KW-0812">Transmembrane</keyword>
<evidence type="ECO:0000256" key="1">
    <source>
        <dbReference type="SAM" id="Phobius"/>
    </source>
</evidence>
<feature type="transmembrane region" description="Helical" evidence="1">
    <location>
        <begin position="75"/>
        <end position="94"/>
    </location>
</feature>
<comment type="caution">
    <text evidence="3">The sequence shown here is derived from an EMBL/GenBank/DDBJ whole genome shotgun (WGS) entry which is preliminary data.</text>
</comment>
<feature type="transmembrane region" description="Helical" evidence="1">
    <location>
        <begin position="12"/>
        <end position="31"/>
    </location>
</feature>
<dbReference type="RefSeq" id="WP_068569997.1">
    <property type="nucleotide sequence ID" value="NZ_LSRE01000005.1"/>
</dbReference>
<dbReference type="STRING" id="239498.AXK60_20640"/>
<keyword evidence="1" id="KW-1133">Transmembrane helix</keyword>
<evidence type="ECO:0000313" key="2">
    <source>
        <dbReference type="EMBL" id="KXP00682.1"/>
    </source>
</evidence>
<dbReference type="OrthoDB" id="4753036at2"/>
<dbReference type="EMBL" id="LSRE01000005">
    <property type="protein sequence ID" value="KXP00682.1"/>
    <property type="molecule type" value="Genomic_DNA"/>
</dbReference>